<keyword evidence="3" id="KW-1185">Reference proteome</keyword>
<dbReference type="RefSeq" id="WP_378020009.1">
    <property type="nucleotide sequence ID" value="NZ_JBHSKG010000002.1"/>
</dbReference>
<evidence type="ECO:0000313" key="3">
    <source>
        <dbReference type="Proteomes" id="UP001596175"/>
    </source>
</evidence>
<organism evidence="2 3">
    <name type="scientific">Actinomycetospora rhizophila</name>
    <dbReference type="NCBI Taxonomy" id="1416876"/>
    <lineage>
        <taxon>Bacteria</taxon>
        <taxon>Bacillati</taxon>
        <taxon>Actinomycetota</taxon>
        <taxon>Actinomycetes</taxon>
        <taxon>Pseudonocardiales</taxon>
        <taxon>Pseudonocardiaceae</taxon>
        <taxon>Actinomycetospora</taxon>
    </lineage>
</organism>
<dbReference type="EMBL" id="JBHSKG010000002">
    <property type="protein sequence ID" value="MFC5137803.1"/>
    <property type="molecule type" value="Genomic_DNA"/>
</dbReference>
<evidence type="ECO:0000259" key="1">
    <source>
        <dbReference type="Pfam" id="PF03061"/>
    </source>
</evidence>
<reference evidence="3" key="1">
    <citation type="journal article" date="2019" name="Int. J. Syst. Evol. Microbiol.">
        <title>The Global Catalogue of Microorganisms (GCM) 10K type strain sequencing project: providing services to taxonomists for standard genome sequencing and annotation.</title>
        <authorList>
            <consortium name="The Broad Institute Genomics Platform"/>
            <consortium name="The Broad Institute Genome Sequencing Center for Infectious Disease"/>
            <person name="Wu L."/>
            <person name="Ma J."/>
        </authorList>
    </citation>
    <scope>NUCLEOTIDE SEQUENCE [LARGE SCALE GENOMIC DNA]</scope>
    <source>
        <strain evidence="3">XZYJ18</strain>
    </source>
</reference>
<keyword evidence="2" id="KW-0378">Hydrolase</keyword>
<dbReference type="InterPro" id="IPR006683">
    <property type="entry name" value="Thioestr_dom"/>
</dbReference>
<dbReference type="SUPFAM" id="SSF54637">
    <property type="entry name" value="Thioesterase/thiol ester dehydrase-isomerase"/>
    <property type="match status" value="1"/>
</dbReference>
<name>A0ABV9ZCE5_9PSEU</name>
<gene>
    <name evidence="2" type="ORF">ACFPK1_06145</name>
</gene>
<dbReference type="InterPro" id="IPR029069">
    <property type="entry name" value="HotDog_dom_sf"/>
</dbReference>
<proteinExistence type="predicted"/>
<dbReference type="Proteomes" id="UP001596175">
    <property type="component" value="Unassembled WGS sequence"/>
</dbReference>
<evidence type="ECO:0000313" key="2">
    <source>
        <dbReference type="EMBL" id="MFC5137803.1"/>
    </source>
</evidence>
<dbReference type="EC" id="3.1.2.-" evidence="2"/>
<accession>A0ABV9ZCE5</accession>
<comment type="caution">
    <text evidence="2">The sequence shown here is derived from an EMBL/GenBank/DDBJ whole genome shotgun (WGS) entry which is preliminary data.</text>
</comment>
<feature type="domain" description="Thioesterase" evidence="1">
    <location>
        <begin position="54"/>
        <end position="125"/>
    </location>
</feature>
<dbReference type="Pfam" id="PF03061">
    <property type="entry name" value="4HBT"/>
    <property type="match status" value="1"/>
</dbReference>
<sequence>MTGLLAGDDLLARAEAALAVALPDALGVEFVDPHAPLDGVVLPVAGLAVTPAATAHAAALGAAIELAGYLAVLPTLTPAQHAVTHQIATQYLRPAPGGRRVRVVGTLTRRARELAFVAVTASLEDAPARPVALSQLTKSIVGAI</sequence>
<dbReference type="Gene3D" id="3.10.129.10">
    <property type="entry name" value="Hotdog Thioesterase"/>
    <property type="match status" value="1"/>
</dbReference>
<protein>
    <submittedName>
        <fullName evidence="2">PaaI family thioesterase</fullName>
        <ecNumber evidence="2">3.1.2.-</ecNumber>
    </submittedName>
</protein>
<dbReference type="GO" id="GO:0016787">
    <property type="term" value="F:hydrolase activity"/>
    <property type="evidence" value="ECO:0007669"/>
    <property type="project" value="UniProtKB-KW"/>
</dbReference>